<dbReference type="SMART" id="SM00460">
    <property type="entry name" value="TGc"/>
    <property type="match status" value="1"/>
</dbReference>
<evidence type="ECO:0000313" key="2">
    <source>
        <dbReference type="EMBL" id="OMD42384.1"/>
    </source>
</evidence>
<feature type="domain" description="Transglutaminase-like" evidence="1">
    <location>
        <begin position="176"/>
        <end position="237"/>
    </location>
</feature>
<dbReference type="PANTHER" id="PTHR46333:SF2">
    <property type="entry name" value="CYTOKINESIS PROTEIN 3"/>
    <property type="match status" value="1"/>
</dbReference>
<reference evidence="2 3" key="1">
    <citation type="submission" date="2016-10" db="EMBL/GenBank/DDBJ databases">
        <title>Paenibacillus species isolates.</title>
        <authorList>
            <person name="Beno S.M."/>
        </authorList>
    </citation>
    <scope>NUCLEOTIDE SEQUENCE [LARGE SCALE GENOMIC DNA]</scope>
    <source>
        <strain evidence="2 3">FSL H7-0744</strain>
    </source>
</reference>
<evidence type="ECO:0000259" key="1">
    <source>
        <dbReference type="SMART" id="SM00460"/>
    </source>
</evidence>
<dbReference type="Pfam" id="PF01841">
    <property type="entry name" value="Transglut_core"/>
    <property type="match status" value="1"/>
</dbReference>
<dbReference type="Gene3D" id="3.10.620.30">
    <property type="match status" value="1"/>
</dbReference>
<dbReference type="InterPro" id="IPR002931">
    <property type="entry name" value="Transglutaminase-like"/>
</dbReference>
<dbReference type="SUPFAM" id="SSF54001">
    <property type="entry name" value="Cysteine proteinases"/>
    <property type="match status" value="1"/>
</dbReference>
<dbReference type="InterPro" id="IPR038765">
    <property type="entry name" value="Papain-like_cys_pep_sf"/>
</dbReference>
<sequence length="380" mass="42481">MGKKKQLPLMKAILGGMLVFAALPPGLYWSWGQAYAAADSASLRSVTEMTQKLTAAMNNRRETITFAYQGKTSKLKAQVQSAIDQAMGSDPYLYYTIDSYAFSYRGSSSSANVTVQVEYRETLQQTAFVNKQVKEILKQIILPGMNNHQKIKAIHDWVVLHLKYDNSYSKYTAYEGLQSGSAVCQGYSLLTYKLLLGAGIPNKIVEGTAKAEGRAAQSHAWNLVQLEGRWYHLDTTWDDPTPNKEGALSTAYYMRTDAQMRLDHKWTKSYPASSVGYAQTLSELISRGGPNVAVYQELERKLDYSLYQEDLIVSSGSELMLLAKQAIASGQASLLFRYDGSEKSLKADLQELYALEMDHLSYNSSPFDNTGDLKVYVTWE</sequence>
<protein>
    <submittedName>
        <fullName evidence="2">Transglutaminase</fullName>
    </submittedName>
</protein>
<evidence type="ECO:0000313" key="3">
    <source>
        <dbReference type="Proteomes" id="UP000187412"/>
    </source>
</evidence>
<dbReference type="InterPro" id="IPR052557">
    <property type="entry name" value="CAP/Cytokinesis_protein"/>
</dbReference>
<dbReference type="RefSeq" id="WP_076113321.1">
    <property type="nucleotide sequence ID" value="NZ_MPTB01000040.1"/>
</dbReference>
<comment type="caution">
    <text evidence="2">The sequence shown here is derived from an EMBL/GenBank/DDBJ whole genome shotgun (WGS) entry which is preliminary data.</text>
</comment>
<dbReference type="EMBL" id="MPTB01000040">
    <property type="protein sequence ID" value="OMD42384.1"/>
    <property type="molecule type" value="Genomic_DNA"/>
</dbReference>
<accession>A0ABX3H0K8</accession>
<keyword evidence="3" id="KW-1185">Reference proteome</keyword>
<dbReference type="PANTHER" id="PTHR46333">
    <property type="entry name" value="CYTOKINESIS PROTEIN 3"/>
    <property type="match status" value="1"/>
</dbReference>
<dbReference type="Proteomes" id="UP000187412">
    <property type="component" value="Unassembled WGS sequence"/>
</dbReference>
<name>A0ABX3H0K8_PAEBO</name>
<gene>
    <name evidence="2" type="ORF">BSK56_25510</name>
</gene>
<proteinExistence type="predicted"/>
<organism evidence="2 3">
    <name type="scientific">Paenibacillus borealis</name>
    <dbReference type="NCBI Taxonomy" id="160799"/>
    <lineage>
        <taxon>Bacteria</taxon>
        <taxon>Bacillati</taxon>
        <taxon>Bacillota</taxon>
        <taxon>Bacilli</taxon>
        <taxon>Bacillales</taxon>
        <taxon>Paenibacillaceae</taxon>
        <taxon>Paenibacillus</taxon>
    </lineage>
</organism>